<protein>
    <submittedName>
        <fullName evidence="1">Uncharacterized protein</fullName>
    </submittedName>
</protein>
<sequence>MHRYWSPAAILARRMRPTRGHTCDWLVADCAPIGTGAGVSAILFSSTWCRKHLPPYFRPDIVRDAHAATARAAGSF</sequence>
<feature type="non-terminal residue" evidence="1">
    <location>
        <position position="76"/>
    </location>
</feature>
<gene>
    <name evidence="1" type="ORF">IPOD504_LOCUS2585</name>
</gene>
<dbReference type="Proteomes" id="UP000837857">
    <property type="component" value="Chromosome 12"/>
</dbReference>
<evidence type="ECO:0000313" key="1">
    <source>
        <dbReference type="EMBL" id="CAH2040463.1"/>
    </source>
</evidence>
<dbReference type="EMBL" id="OW152824">
    <property type="protein sequence ID" value="CAH2040463.1"/>
    <property type="molecule type" value="Genomic_DNA"/>
</dbReference>
<reference evidence="1" key="1">
    <citation type="submission" date="2022-03" db="EMBL/GenBank/DDBJ databases">
        <authorList>
            <person name="Martin H S."/>
        </authorList>
    </citation>
    <scope>NUCLEOTIDE SEQUENCE</scope>
</reference>
<evidence type="ECO:0000313" key="2">
    <source>
        <dbReference type="Proteomes" id="UP000837857"/>
    </source>
</evidence>
<proteinExistence type="predicted"/>
<organism evidence="1 2">
    <name type="scientific">Iphiclides podalirius</name>
    <name type="common">scarce swallowtail</name>
    <dbReference type="NCBI Taxonomy" id="110791"/>
    <lineage>
        <taxon>Eukaryota</taxon>
        <taxon>Metazoa</taxon>
        <taxon>Ecdysozoa</taxon>
        <taxon>Arthropoda</taxon>
        <taxon>Hexapoda</taxon>
        <taxon>Insecta</taxon>
        <taxon>Pterygota</taxon>
        <taxon>Neoptera</taxon>
        <taxon>Endopterygota</taxon>
        <taxon>Lepidoptera</taxon>
        <taxon>Glossata</taxon>
        <taxon>Ditrysia</taxon>
        <taxon>Papilionoidea</taxon>
        <taxon>Papilionidae</taxon>
        <taxon>Papilioninae</taxon>
        <taxon>Iphiclides</taxon>
    </lineage>
</organism>
<keyword evidence="2" id="KW-1185">Reference proteome</keyword>
<accession>A0ABN8HVW2</accession>
<name>A0ABN8HVW2_9NEOP</name>